<dbReference type="Proteomes" id="UP000003671">
    <property type="component" value="Unassembled WGS sequence"/>
</dbReference>
<dbReference type="eggNOG" id="COG3617">
    <property type="taxonomic scope" value="Bacteria"/>
</dbReference>
<accession>C9KJ85</accession>
<evidence type="ECO:0000259" key="1">
    <source>
        <dbReference type="PROSITE" id="PS51750"/>
    </source>
</evidence>
<proteinExistence type="predicted"/>
<dbReference type="PANTHER" id="PTHR36180">
    <property type="entry name" value="DNA-BINDING PROTEIN-RELATED-RELATED"/>
    <property type="match status" value="1"/>
</dbReference>
<dbReference type="InterPro" id="IPR003497">
    <property type="entry name" value="BRO_N_domain"/>
</dbReference>
<organism evidence="2 3">
    <name type="scientific">Mitsuokella multacida DSM 20544</name>
    <dbReference type="NCBI Taxonomy" id="500635"/>
    <lineage>
        <taxon>Bacteria</taxon>
        <taxon>Bacillati</taxon>
        <taxon>Bacillota</taxon>
        <taxon>Negativicutes</taxon>
        <taxon>Selenomonadales</taxon>
        <taxon>Selenomonadaceae</taxon>
        <taxon>Mitsuokella</taxon>
    </lineage>
</organism>
<dbReference type="PATRIC" id="fig|500635.8.peg.78"/>
<dbReference type="PANTHER" id="PTHR36180:SF2">
    <property type="entry name" value="BRO FAMILY PROTEIN"/>
    <property type="match status" value="1"/>
</dbReference>
<dbReference type="SMART" id="SM01040">
    <property type="entry name" value="Bro-N"/>
    <property type="match status" value="1"/>
</dbReference>
<name>C9KJ85_9FIRM</name>
<keyword evidence="3" id="KW-1185">Reference proteome</keyword>
<dbReference type="Pfam" id="PF02498">
    <property type="entry name" value="Bro-N"/>
    <property type="match status" value="1"/>
</dbReference>
<gene>
    <name evidence="2" type="ORF">MITSMUL_03082</name>
</gene>
<dbReference type="PROSITE" id="PS51750">
    <property type="entry name" value="BRO_N"/>
    <property type="match status" value="1"/>
</dbReference>
<comment type="caution">
    <text evidence="2">The sequence shown here is derived from an EMBL/GenBank/DDBJ whole genome shotgun (WGS) entry which is preliminary data.</text>
</comment>
<sequence length="184" mass="21839">MKIYHLDSFQLRAVALDDDIYFVGKDLAKILGYKNERDAIRNHVRKHNKETCAIPDDRGVLQQTNCISVEGALELINTCRSTQWVPMVRNWFNSKVLPDAVRYRQALRVEDEYNYWMTPVYTYKDILKRLDVNTNVLSDFLMNHNFMDTNFHLMNKGIFIDNHKFTRVGYEFIKEMMKAEGFKK</sequence>
<evidence type="ECO:0000313" key="2">
    <source>
        <dbReference type="EMBL" id="EEX69951.1"/>
    </source>
</evidence>
<dbReference type="STRING" id="500635.MITSMUL_03082"/>
<dbReference type="AlphaFoldDB" id="C9KJ85"/>
<protein>
    <submittedName>
        <fullName evidence="2">BRO family, N-terminal domain protein</fullName>
    </submittedName>
</protein>
<feature type="domain" description="Bro-N" evidence="1">
    <location>
        <begin position="1"/>
        <end position="104"/>
    </location>
</feature>
<evidence type="ECO:0000313" key="3">
    <source>
        <dbReference type="Proteomes" id="UP000003671"/>
    </source>
</evidence>
<dbReference type="EMBL" id="ABWK02000001">
    <property type="protein sequence ID" value="EEX69951.1"/>
    <property type="molecule type" value="Genomic_DNA"/>
</dbReference>
<reference evidence="2" key="1">
    <citation type="submission" date="2009-09" db="EMBL/GenBank/DDBJ databases">
        <authorList>
            <person name="Weinstock G."/>
            <person name="Sodergren E."/>
            <person name="Clifton S."/>
            <person name="Fulton L."/>
            <person name="Fulton B."/>
            <person name="Courtney L."/>
            <person name="Fronick C."/>
            <person name="Harrison M."/>
            <person name="Strong C."/>
            <person name="Farmer C."/>
            <person name="Delahaunty K."/>
            <person name="Markovic C."/>
            <person name="Hall O."/>
            <person name="Minx P."/>
            <person name="Tomlinson C."/>
            <person name="Mitreva M."/>
            <person name="Nelson J."/>
            <person name="Hou S."/>
            <person name="Wollam A."/>
            <person name="Pepin K.H."/>
            <person name="Johnson M."/>
            <person name="Bhonagiri V."/>
            <person name="Nash W.E."/>
            <person name="Warren W."/>
            <person name="Chinwalla A."/>
            <person name="Mardis E.R."/>
            <person name="Wilson R.K."/>
        </authorList>
    </citation>
    <scope>NUCLEOTIDE SEQUENCE [LARGE SCALE GENOMIC DNA]</scope>
    <source>
        <strain evidence="2">DSM 20544</strain>
    </source>
</reference>
<dbReference type="HOGENOM" id="CLU_1466642_0_0_9"/>